<keyword evidence="5" id="KW-1185">Reference proteome</keyword>
<name>F5YRB4_TREPZ</name>
<dbReference type="NCBIfam" id="TIGR02543">
    <property type="entry name" value="List_Bact_rpt"/>
    <property type="match status" value="3"/>
</dbReference>
<dbReference type="AlphaFoldDB" id="F5YRB4"/>
<gene>
    <name evidence="4" type="ordered locus">TREPR_2618</name>
</gene>
<dbReference type="EMBL" id="CP001843">
    <property type="protein sequence ID" value="AEF86194.1"/>
    <property type="molecule type" value="Genomic_DNA"/>
</dbReference>
<protein>
    <submittedName>
        <fullName evidence="4">Repeat protein</fullName>
    </submittedName>
</protein>
<feature type="region of interest" description="Disordered" evidence="2">
    <location>
        <begin position="53"/>
        <end position="77"/>
    </location>
</feature>
<dbReference type="eggNOG" id="COG2247">
    <property type="taxonomic scope" value="Bacteria"/>
</dbReference>
<dbReference type="GO" id="GO:0030313">
    <property type="term" value="C:cell envelope"/>
    <property type="evidence" value="ECO:0007669"/>
    <property type="project" value="UniProtKB-SubCell"/>
</dbReference>
<evidence type="ECO:0000256" key="1">
    <source>
        <dbReference type="ARBA" id="ARBA00004196"/>
    </source>
</evidence>
<dbReference type="InterPro" id="IPR013378">
    <property type="entry name" value="InlB-like_B-rpt"/>
</dbReference>
<reference evidence="5" key="1">
    <citation type="submission" date="2009-12" db="EMBL/GenBank/DDBJ databases">
        <title>Complete sequence of Treponema primitia strain ZAS-2.</title>
        <authorList>
            <person name="Tetu S.G."/>
            <person name="Matson E."/>
            <person name="Ren Q."/>
            <person name="Seshadri R."/>
            <person name="Elbourne L."/>
            <person name="Hassan K.A."/>
            <person name="Durkin A."/>
            <person name="Radune D."/>
            <person name="Mohamoud Y."/>
            <person name="Shay R."/>
            <person name="Jin S."/>
            <person name="Zhang X."/>
            <person name="Lucey K."/>
            <person name="Ballor N.R."/>
            <person name="Ottesen E."/>
            <person name="Rosenthal R."/>
            <person name="Allen A."/>
            <person name="Leadbetter J.R."/>
            <person name="Paulsen I.T."/>
        </authorList>
    </citation>
    <scope>NUCLEOTIDE SEQUENCE [LARGE SCALE GENOMIC DNA]</scope>
    <source>
        <strain evidence="5">ATCC BAA-887 / DSM 12427 / ZAS-2</strain>
    </source>
</reference>
<dbReference type="Gene3D" id="2.60.40.4270">
    <property type="entry name" value="Listeria-Bacteroides repeat domain"/>
    <property type="match status" value="3"/>
</dbReference>
<dbReference type="OrthoDB" id="363253at2"/>
<keyword evidence="3" id="KW-0732">Signal</keyword>
<evidence type="ECO:0000256" key="3">
    <source>
        <dbReference type="SAM" id="SignalP"/>
    </source>
</evidence>
<feature type="compositionally biased region" description="Polar residues" evidence="2">
    <location>
        <begin position="63"/>
        <end position="77"/>
    </location>
</feature>
<dbReference type="RefSeq" id="WP_015707605.1">
    <property type="nucleotide sequence ID" value="NC_015578.1"/>
</dbReference>
<dbReference type="KEGG" id="tpi:TREPR_2618"/>
<dbReference type="PROSITE" id="PS51257">
    <property type="entry name" value="PROKAR_LIPOPROTEIN"/>
    <property type="match status" value="1"/>
</dbReference>
<evidence type="ECO:0000256" key="2">
    <source>
        <dbReference type="SAM" id="MobiDB-lite"/>
    </source>
</evidence>
<feature type="signal peptide" evidence="3">
    <location>
        <begin position="1"/>
        <end position="27"/>
    </location>
</feature>
<dbReference type="HOGENOM" id="CLU_758492_0_0_12"/>
<dbReference type="Pfam" id="PF09479">
    <property type="entry name" value="Flg_new"/>
    <property type="match status" value="3"/>
</dbReference>
<accession>F5YRB4</accession>
<dbReference type="STRING" id="545694.TREPR_2618"/>
<dbReference type="InterPro" id="IPR042229">
    <property type="entry name" value="Listeria/Bacterioides_rpt_sf"/>
</dbReference>
<comment type="subcellular location">
    <subcellularLocation>
        <location evidence="1">Cell envelope</location>
    </subcellularLocation>
</comment>
<evidence type="ECO:0000313" key="4">
    <source>
        <dbReference type="EMBL" id="AEF86194.1"/>
    </source>
</evidence>
<feature type="chain" id="PRO_5003330021" evidence="3">
    <location>
        <begin position="28"/>
        <end position="365"/>
    </location>
</feature>
<dbReference type="Proteomes" id="UP000009223">
    <property type="component" value="Chromosome"/>
</dbReference>
<proteinExistence type="predicted"/>
<reference evidence="4 5" key="2">
    <citation type="journal article" date="2011" name="ISME J.">
        <title>RNA-seq reveals cooperative metabolic interactions between two termite-gut spirochete species in co-culture.</title>
        <authorList>
            <person name="Rosenthal A.Z."/>
            <person name="Matson E.G."/>
            <person name="Eldar A."/>
            <person name="Leadbetter J.R."/>
        </authorList>
    </citation>
    <scope>NUCLEOTIDE SEQUENCE [LARGE SCALE GENOMIC DNA]</scope>
    <source>
        <strain evidence="5">ATCC BAA-887 / DSM 12427 / ZAS-2</strain>
    </source>
</reference>
<organism evidence="4 5">
    <name type="scientific">Treponema primitia (strain ATCC BAA-887 / DSM 12427 / ZAS-2)</name>
    <dbReference type="NCBI Taxonomy" id="545694"/>
    <lineage>
        <taxon>Bacteria</taxon>
        <taxon>Pseudomonadati</taxon>
        <taxon>Spirochaetota</taxon>
        <taxon>Spirochaetia</taxon>
        <taxon>Spirochaetales</taxon>
        <taxon>Treponemataceae</taxon>
        <taxon>Treponema</taxon>
    </lineage>
</organism>
<sequence length="365" mass="38768">MIYKHSRFYSSGVYALLLSVAISAVLAISCESPTDPAPTAPVNTYMVIFSRNGGDTDADPQAKTVTSPATTVGSLPSQPVKAGSTFVEWNTEADGSGSTFFANTGVTGNITVYAKWSLNPPGTYTVSFNKNSGDTEANPQTKTVISPATVDALPSQPTKAGYTFVGWNTRKNGSGSAFTATTPVTGDITVYAKWQVITYTVSFNNNNGDTEADLQTKIVTYPATTIDSLPSEPTRAEFTFIEWNTQEDGSGTAFTAATPVTDDITVYAKWNSLSAIILSFADSGSGVFSQESFTVIKSGTPASQAIVLAGSWTKREWYIDGGLRGNGVSLTVNASDYTLGGHILTVTVYQGTIPWTKRINFTVKN</sequence>
<evidence type="ECO:0000313" key="5">
    <source>
        <dbReference type="Proteomes" id="UP000009223"/>
    </source>
</evidence>